<dbReference type="GO" id="GO:0004822">
    <property type="term" value="F:isoleucine-tRNA ligase activity"/>
    <property type="evidence" value="ECO:0007669"/>
    <property type="project" value="UniProtKB-EC"/>
</dbReference>
<evidence type="ECO:0000313" key="8">
    <source>
        <dbReference type="Proteomes" id="UP000571701"/>
    </source>
</evidence>
<proteinExistence type="predicted"/>
<evidence type="ECO:0000256" key="2">
    <source>
        <dbReference type="ARBA" id="ARBA00022741"/>
    </source>
</evidence>
<keyword evidence="3" id="KW-0067">ATP-binding</keyword>
<evidence type="ECO:0000256" key="4">
    <source>
        <dbReference type="ARBA" id="ARBA00022917"/>
    </source>
</evidence>
<organism evidence="7 8">
    <name type="scientific">Vibrio marinisediminis</name>
    <dbReference type="NCBI Taxonomy" id="2758441"/>
    <lineage>
        <taxon>Bacteria</taxon>
        <taxon>Pseudomonadati</taxon>
        <taxon>Pseudomonadota</taxon>
        <taxon>Gammaproteobacteria</taxon>
        <taxon>Vibrionales</taxon>
        <taxon>Vibrionaceae</taxon>
        <taxon>Vibrio</taxon>
    </lineage>
</organism>
<name>A0A7W2FVD7_9VIBR</name>
<feature type="non-terminal residue" evidence="7">
    <location>
        <position position="76"/>
    </location>
</feature>
<dbReference type="GO" id="GO:0005829">
    <property type="term" value="C:cytosol"/>
    <property type="evidence" value="ECO:0007669"/>
    <property type="project" value="TreeGrafter"/>
</dbReference>
<dbReference type="GO" id="GO:0005524">
    <property type="term" value="F:ATP binding"/>
    <property type="evidence" value="ECO:0007669"/>
    <property type="project" value="UniProtKB-KW"/>
</dbReference>
<protein>
    <submittedName>
        <fullName evidence="7">Class I tRNA ligase family protein</fullName>
    </submittedName>
</protein>
<comment type="catalytic activity">
    <reaction evidence="6">
        <text>tRNA(Ile) + L-isoleucine + ATP = L-isoleucyl-tRNA(Ile) + AMP + diphosphate</text>
        <dbReference type="Rhea" id="RHEA:11060"/>
        <dbReference type="Rhea" id="RHEA-COMP:9666"/>
        <dbReference type="Rhea" id="RHEA-COMP:9695"/>
        <dbReference type="ChEBI" id="CHEBI:30616"/>
        <dbReference type="ChEBI" id="CHEBI:33019"/>
        <dbReference type="ChEBI" id="CHEBI:58045"/>
        <dbReference type="ChEBI" id="CHEBI:78442"/>
        <dbReference type="ChEBI" id="CHEBI:78528"/>
        <dbReference type="ChEBI" id="CHEBI:456215"/>
        <dbReference type="EC" id="6.1.1.5"/>
    </reaction>
</comment>
<evidence type="ECO:0000256" key="3">
    <source>
        <dbReference type="ARBA" id="ARBA00022840"/>
    </source>
</evidence>
<dbReference type="InterPro" id="IPR050081">
    <property type="entry name" value="Ile-tRNA_ligase"/>
</dbReference>
<dbReference type="Gene3D" id="3.90.740.10">
    <property type="entry name" value="Valyl/Leucyl/Isoleucyl-tRNA synthetase, editing domain"/>
    <property type="match status" value="1"/>
</dbReference>
<accession>A0A7W2FVD7</accession>
<evidence type="ECO:0000256" key="1">
    <source>
        <dbReference type="ARBA" id="ARBA00022598"/>
    </source>
</evidence>
<dbReference type="PANTHER" id="PTHR42765:SF1">
    <property type="entry name" value="ISOLEUCINE--TRNA LIGASE, MITOCHONDRIAL"/>
    <property type="match status" value="1"/>
</dbReference>
<dbReference type="PANTHER" id="PTHR42765">
    <property type="entry name" value="SOLEUCYL-TRNA SYNTHETASE"/>
    <property type="match status" value="1"/>
</dbReference>
<feature type="non-terminal residue" evidence="7">
    <location>
        <position position="1"/>
    </location>
</feature>
<dbReference type="SUPFAM" id="SSF50677">
    <property type="entry name" value="ValRS/IleRS/LeuRS editing domain"/>
    <property type="match status" value="1"/>
</dbReference>
<keyword evidence="4" id="KW-0648">Protein biosynthesis</keyword>
<dbReference type="GO" id="GO:0002161">
    <property type="term" value="F:aminoacyl-tRNA deacylase activity"/>
    <property type="evidence" value="ECO:0007669"/>
    <property type="project" value="InterPro"/>
</dbReference>
<evidence type="ECO:0000256" key="6">
    <source>
        <dbReference type="ARBA" id="ARBA00048359"/>
    </source>
</evidence>
<dbReference type="AlphaFoldDB" id="A0A7W2FVD7"/>
<keyword evidence="2" id="KW-0547">Nucleotide-binding</keyword>
<keyword evidence="1 7" id="KW-0436">Ligase</keyword>
<dbReference type="EMBL" id="JACFYF010000420">
    <property type="protein sequence ID" value="MBA5764955.1"/>
    <property type="molecule type" value="Genomic_DNA"/>
</dbReference>
<comment type="caution">
    <text evidence="7">The sequence shown here is derived from an EMBL/GenBank/DDBJ whole genome shotgun (WGS) entry which is preliminary data.</text>
</comment>
<evidence type="ECO:0000313" key="7">
    <source>
        <dbReference type="EMBL" id="MBA5764955.1"/>
    </source>
</evidence>
<evidence type="ECO:0000256" key="5">
    <source>
        <dbReference type="ARBA" id="ARBA00023146"/>
    </source>
</evidence>
<keyword evidence="5" id="KW-0030">Aminoacyl-tRNA synthetase</keyword>
<dbReference type="Proteomes" id="UP000571701">
    <property type="component" value="Unassembled WGS sequence"/>
</dbReference>
<gene>
    <name evidence="7" type="ORF">H2O73_21640</name>
</gene>
<reference evidence="7 8" key="1">
    <citation type="submission" date="2020-07" db="EMBL/GenBank/DDBJ databases">
        <title>Vibrio marinisediminis sp. nov., isolated from marine sediment.</title>
        <authorList>
            <person name="Ji X."/>
        </authorList>
    </citation>
    <scope>NUCLEOTIDE SEQUENCE [LARGE SCALE GENOMIC DNA]</scope>
    <source>
        <strain evidence="7 8">404</strain>
    </source>
</reference>
<dbReference type="InterPro" id="IPR009008">
    <property type="entry name" value="Val/Leu/Ile-tRNA-synth_edit"/>
</dbReference>
<dbReference type="GO" id="GO:0006428">
    <property type="term" value="P:isoleucyl-tRNA aminoacylation"/>
    <property type="evidence" value="ECO:0007669"/>
    <property type="project" value="TreeGrafter"/>
</dbReference>
<keyword evidence="8" id="KW-1185">Reference proteome</keyword>
<sequence length="76" mass="7937">EGFTRRRDVTAGELSRVTCAHPFAGAEGAGGEWDFDVPLLAGDHVTDDAGTGFVHTAPSHGDDDYAIGVKHGLPMT</sequence>